<accession>A0A1M6IPH2</accession>
<organism evidence="3 4">
    <name type="scientific">Lutispora thermophila DSM 19022</name>
    <dbReference type="NCBI Taxonomy" id="1122184"/>
    <lineage>
        <taxon>Bacteria</taxon>
        <taxon>Bacillati</taxon>
        <taxon>Bacillota</taxon>
        <taxon>Clostridia</taxon>
        <taxon>Lutisporales</taxon>
        <taxon>Lutisporaceae</taxon>
        <taxon>Lutispora</taxon>
    </lineage>
</organism>
<dbReference type="RefSeq" id="WP_073027801.1">
    <property type="nucleotide sequence ID" value="NZ_FQZS01000036.1"/>
</dbReference>
<reference evidence="3 4" key="1">
    <citation type="submission" date="2016-11" db="EMBL/GenBank/DDBJ databases">
        <authorList>
            <person name="Jaros S."/>
            <person name="Januszkiewicz K."/>
            <person name="Wedrychowicz H."/>
        </authorList>
    </citation>
    <scope>NUCLEOTIDE SEQUENCE [LARGE SCALE GENOMIC DNA]</scope>
    <source>
        <strain evidence="3 4">DSM 19022</strain>
    </source>
</reference>
<evidence type="ECO:0000313" key="4">
    <source>
        <dbReference type="Proteomes" id="UP000184442"/>
    </source>
</evidence>
<protein>
    <submittedName>
        <fullName evidence="3">Relaxase/Mobilisation nuclease domain-containing protein</fullName>
    </submittedName>
</protein>
<name>A0A1M6IPH2_9FIRM</name>
<evidence type="ECO:0000259" key="2">
    <source>
        <dbReference type="Pfam" id="PF03432"/>
    </source>
</evidence>
<evidence type="ECO:0000313" key="3">
    <source>
        <dbReference type="EMBL" id="SHJ36317.1"/>
    </source>
</evidence>
<dbReference type="AlphaFoldDB" id="A0A1M6IPH2"/>
<dbReference type="OrthoDB" id="9762440at2"/>
<feature type="compositionally biased region" description="Basic and acidic residues" evidence="1">
    <location>
        <begin position="337"/>
        <end position="356"/>
    </location>
</feature>
<proteinExistence type="predicted"/>
<dbReference type="STRING" id="1122184.SAMN02745176_03345"/>
<keyword evidence="4" id="KW-1185">Reference proteome</keyword>
<dbReference type="InterPro" id="IPR005094">
    <property type="entry name" value="Endonuclease_MobA/VirD2"/>
</dbReference>
<feature type="region of interest" description="Disordered" evidence="1">
    <location>
        <begin position="311"/>
        <end position="356"/>
    </location>
</feature>
<dbReference type="Pfam" id="PF03432">
    <property type="entry name" value="Relaxase"/>
    <property type="match status" value="1"/>
</dbReference>
<dbReference type="EMBL" id="FQZS01000036">
    <property type="protein sequence ID" value="SHJ36317.1"/>
    <property type="molecule type" value="Genomic_DNA"/>
</dbReference>
<feature type="compositionally biased region" description="Basic and acidic residues" evidence="1">
    <location>
        <begin position="311"/>
        <end position="330"/>
    </location>
</feature>
<sequence length="546" mass="63768">MPHIKPIPIGQGKHLKKSLVYITNPLKAPYTTAINCPDDIDASISLFRMFKDFRPDAIKDKEKIAHHYEQSFEPGTVSAKEAHDIGVELAKIIAPGYMCHVATHTDRHHIHNHIIIFAVHPETGYKYRHVWDQYKFIQEQSDAICIERGISVIENPKKRNLSTGEYRAVERGGSWKDKLAWDIDDAVKSATDNSTGKEGFIDYLRYKGYEVNWQNKNISIKLPGNKAIRVDRLAKTYGSRYTKENIERRLKGEELIPDDVDGKAVAELPLHMKYGDTERFNEYDRYLNWCMKKGKEAVMEVRKRSPPDLEIYRPRNKEQKQLSKEGKDSSKACNMRYETKEVMKESKEERKKGGESRKIRSWKDKLAWDIDDAIKIAVANSSGREGFISYLRAKGYIVKYQNKNISIQIPGRKAIRVDNLAKTHGKQYTKENIERRLEGQYQYSYDKLPRLSYESDRKEHEDSETVISKRCSRRWINLFGGIKSSNWNKYGKTKDEREIEKEMEEIGRVIGRAIRRKRLKAKTIKGTWTMSKTIDKKKRREKERQV</sequence>
<feature type="domain" description="MobA/VirD2-like nuclease" evidence="2">
    <location>
        <begin position="21"/>
        <end position="149"/>
    </location>
</feature>
<gene>
    <name evidence="3" type="ORF">SAMN02745176_03345</name>
</gene>
<evidence type="ECO:0000256" key="1">
    <source>
        <dbReference type="SAM" id="MobiDB-lite"/>
    </source>
</evidence>
<dbReference type="Proteomes" id="UP000184442">
    <property type="component" value="Unassembled WGS sequence"/>
</dbReference>